<evidence type="ECO:0000256" key="1">
    <source>
        <dbReference type="SAM" id="MobiDB-lite"/>
    </source>
</evidence>
<dbReference type="GO" id="GO:0043176">
    <property type="term" value="F:amine binding"/>
    <property type="evidence" value="ECO:0007669"/>
    <property type="project" value="InterPro"/>
</dbReference>
<feature type="signal peptide" evidence="2">
    <location>
        <begin position="1"/>
        <end position="18"/>
    </location>
</feature>
<dbReference type="SUPFAM" id="SSF50814">
    <property type="entry name" value="Lipocalins"/>
    <property type="match status" value="1"/>
</dbReference>
<accession>A0A023GDX4</accession>
<feature type="region of interest" description="Disordered" evidence="1">
    <location>
        <begin position="177"/>
        <end position="198"/>
    </location>
</feature>
<dbReference type="GO" id="GO:0030682">
    <property type="term" value="P:symbiont-mediated perturbation of host defenses"/>
    <property type="evidence" value="ECO:0007669"/>
    <property type="project" value="InterPro"/>
</dbReference>
<name>A0A023GDX4_AMBTT</name>
<dbReference type="InterPro" id="IPR012674">
    <property type="entry name" value="Calycin"/>
</dbReference>
<reference evidence="3" key="1">
    <citation type="submission" date="2014-03" db="EMBL/GenBank/DDBJ databases">
        <title>The sialotranscriptome of Amblyomma triste, Amblyomma parvum and Amblyomma cajennense ticks, uncovered by 454-based RNA-seq.</title>
        <authorList>
            <person name="Garcia G.R."/>
            <person name="Gardinassi L.G."/>
            <person name="Ribeiro J.M."/>
            <person name="Anatriello E."/>
            <person name="Ferreira B.R."/>
            <person name="Moreira H.N."/>
            <person name="Mafra C."/>
            <person name="Olegario M.M."/>
            <person name="Szabo P.J."/>
            <person name="Miranda-Santos I.K."/>
            <person name="Maruyama S.R."/>
        </authorList>
    </citation>
    <scope>NUCLEOTIDE SEQUENCE</scope>
    <source>
        <strain evidence="3">Mato Grasso do Sul</strain>
        <tissue evidence="3">Salivary glands</tissue>
    </source>
</reference>
<keyword evidence="2" id="KW-0732">Signal</keyword>
<organism evidence="3">
    <name type="scientific">Amblyomma triste</name>
    <name type="common">Neotropical tick</name>
    <dbReference type="NCBI Taxonomy" id="251400"/>
    <lineage>
        <taxon>Eukaryota</taxon>
        <taxon>Metazoa</taxon>
        <taxon>Ecdysozoa</taxon>
        <taxon>Arthropoda</taxon>
        <taxon>Chelicerata</taxon>
        <taxon>Arachnida</taxon>
        <taxon>Acari</taxon>
        <taxon>Parasitiformes</taxon>
        <taxon>Ixodida</taxon>
        <taxon>Ixodoidea</taxon>
        <taxon>Ixodidae</taxon>
        <taxon>Amblyomminae</taxon>
        <taxon>Amblyomma</taxon>
    </lineage>
</organism>
<dbReference type="InterPro" id="IPR002970">
    <property type="entry name" value="Tick_his-bd"/>
</dbReference>
<evidence type="ECO:0000256" key="2">
    <source>
        <dbReference type="SAM" id="SignalP"/>
    </source>
</evidence>
<feature type="chain" id="PRO_5001517723" evidence="2">
    <location>
        <begin position="19"/>
        <end position="198"/>
    </location>
</feature>
<evidence type="ECO:0000313" key="3">
    <source>
        <dbReference type="EMBL" id="JAC30905.1"/>
    </source>
</evidence>
<dbReference type="AlphaFoldDB" id="A0A023GDX4"/>
<dbReference type="Gene3D" id="2.40.128.20">
    <property type="match status" value="1"/>
</dbReference>
<protein>
    <submittedName>
        <fullName evidence="3">Putative lipocalin-6 1</fullName>
    </submittedName>
</protein>
<dbReference type="Pfam" id="PF02098">
    <property type="entry name" value="His_binding"/>
    <property type="match status" value="1"/>
</dbReference>
<dbReference type="EMBL" id="GBBM01004513">
    <property type="protein sequence ID" value="JAC30905.1"/>
    <property type="molecule type" value="mRNA"/>
</dbReference>
<proteinExistence type="evidence at transcript level"/>
<sequence>MRVVAALILCMCIRQAFASEVGADKPKCEDPTRRTDGYSLFEPDSIFHLRMTTFAIQANDTYRCITANTNEKDDEVHEVTLTVEYSTEGSSQREGYSQRFQFRRDGGSDSYNLMESTGTIESVGAEARSADKDNKAETRGRCMLWQRDGQTSGPNNCCLHMFRELCPHEDVRQGFSNIECPSRQDRNAPEGQVQGSSK</sequence>